<dbReference type="RefSeq" id="WP_157706826.1">
    <property type="nucleotide sequence ID" value="NZ_CP034348.1"/>
</dbReference>
<dbReference type="KEGG" id="rom:EI983_07835"/>
<proteinExistence type="predicted"/>
<dbReference type="OrthoDB" id="531205at2"/>
<dbReference type="Proteomes" id="UP000428330">
    <property type="component" value="Chromosome"/>
</dbReference>
<dbReference type="Gene3D" id="3.40.50.300">
    <property type="entry name" value="P-loop containing nucleotide triphosphate hydrolases"/>
    <property type="match status" value="1"/>
</dbReference>
<name>A0A6I6IPY7_9RHOB</name>
<dbReference type="GO" id="GO:0005524">
    <property type="term" value="F:ATP binding"/>
    <property type="evidence" value="ECO:0007669"/>
    <property type="project" value="UniProtKB-KW"/>
</dbReference>
<reference evidence="2" key="1">
    <citation type="submission" date="2018-12" db="EMBL/GenBank/DDBJ databases">
        <title>Complete genome sequence of Roseovarius sp. MME-070.</title>
        <authorList>
            <person name="Nam Y.-D."/>
            <person name="Kang J."/>
            <person name="Chung W.-H."/>
            <person name="Park Y.S."/>
        </authorList>
    </citation>
    <scope>NUCLEOTIDE SEQUENCE [LARGE SCALE GENOMIC DNA]</scope>
    <source>
        <strain evidence="2">MME-070</strain>
    </source>
</reference>
<dbReference type="SUPFAM" id="SSF52540">
    <property type="entry name" value="P-loop containing nucleoside triphosphate hydrolases"/>
    <property type="match status" value="1"/>
</dbReference>
<evidence type="ECO:0000313" key="1">
    <source>
        <dbReference type="EMBL" id="QGX98194.1"/>
    </source>
</evidence>
<dbReference type="Pfam" id="PF13671">
    <property type="entry name" value="AAA_33"/>
    <property type="match status" value="1"/>
</dbReference>
<evidence type="ECO:0000313" key="2">
    <source>
        <dbReference type="Proteomes" id="UP000428330"/>
    </source>
</evidence>
<keyword evidence="2" id="KW-1185">Reference proteome</keyword>
<protein>
    <submittedName>
        <fullName evidence="1">ATP-binding protein</fullName>
    </submittedName>
</protein>
<dbReference type="AlphaFoldDB" id="A0A6I6IPY7"/>
<sequence length="163" mass="17519">MTNTPTLHLLCGKIASGKSTLATELAKPPGTVLIAEDAWLAALFGDQMHTPRDFLRCSAKLQGIMGPHVAALLNAGLSVVLDFQANTVEARRWMRSILDATSAAHQLHLLDATDALCLARLQARNAEGAHPFAATEAQFHAVTRHFAPPTPDEGFTILRHPQA</sequence>
<dbReference type="InterPro" id="IPR027417">
    <property type="entry name" value="P-loop_NTPase"/>
</dbReference>
<organism evidence="1 2">
    <name type="scientific">Roseovarius faecimaris</name>
    <dbReference type="NCBI Taxonomy" id="2494550"/>
    <lineage>
        <taxon>Bacteria</taxon>
        <taxon>Pseudomonadati</taxon>
        <taxon>Pseudomonadota</taxon>
        <taxon>Alphaproteobacteria</taxon>
        <taxon>Rhodobacterales</taxon>
        <taxon>Roseobacteraceae</taxon>
        <taxon>Roseovarius</taxon>
    </lineage>
</organism>
<gene>
    <name evidence="1" type="ORF">EI983_07835</name>
</gene>
<keyword evidence="1" id="KW-0547">Nucleotide-binding</keyword>
<keyword evidence="1" id="KW-0067">ATP-binding</keyword>
<accession>A0A6I6IPY7</accession>
<dbReference type="EMBL" id="CP034348">
    <property type="protein sequence ID" value="QGX98194.1"/>
    <property type="molecule type" value="Genomic_DNA"/>
</dbReference>